<feature type="compositionally biased region" description="Pro residues" evidence="1">
    <location>
        <begin position="436"/>
        <end position="446"/>
    </location>
</feature>
<protein>
    <submittedName>
        <fullName evidence="3">Formamidase</fullName>
    </submittedName>
</protein>
<feature type="transmembrane region" description="Helical" evidence="2">
    <location>
        <begin position="254"/>
        <end position="280"/>
    </location>
</feature>
<keyword evidence="4" id="KW-1185">Reference proteome</keyword>
<feature type="region of interest" description="Disordered" evidence="1">
    <location>
        <begin position="338"/>
        <end position="446"/>
    </location>
</feature>
<accession>A0A167MW55</accession>
<dbReference type="OrthoDB" id="10041630at2759"/>
<evidence type="ECO:0000313" key="4">
    <source>
        <dbReference type="Proteomes" id="UP000076874"/>
    </source>
</evidence>
<reference evidence="3 4" key="1">
    <citation type="journal article" date="2016" name="Genome Biol. Evol.">
        <title>Divergent and convergent evolution of fungal pathogenicity.</title>
        <authorList>
            <person name="Shang Y."/>
            <person name="Xiao G."/>
            <person name="Zheng P."/>
            <person name="Cen K."/>
            <person name="Zhan S."/>
            <person name="Wang C."/>
        </authorList>
    </citation>
    <scope>NUCLEOTIDE SEQUENCE [LARGE SCALE GENOMIC DNA]</scope>
    <source>
        <strain evidence="3 4">RCEF 264</strain>
    </source>
</reference>
<gene>
    <name evidence="3" type="ORF">SPI_08695</name>
</gene>
<name>A0A167MW55_9HYPO</name>
<proteinExistence type="predicted"/>
<dbReference type="AlphaFoldDB" id="A0A167MW55"/>
<keyword evidence="2" id="KW-0812">Transmembrane</keyword>
<dbReference type="PANTHER" id="PTHR38421:SF1">
    <property type="entry name" value="TRANSMEMBRANE PROTEIN"/>
    <property type="match status" value="1"/>
</dbReference>
<dbReference type="Proteomes" id="UP000076874">
    <property type="component" value="Unassembled WGS sequence"/>
</dbReference>
<dbReference type="PANTHER" id="PTHR38421">
    <property type="entry name" value="TRANSMEMBRANE PROTEIN USGS"/>
    <property type="match status" value="1"/>
</dbReference>
<evidence type="ECO:0000256" key="1">
    <source>
        <dbReference type="SAM" id="MobiDB-lite"/>
    </source>
</evidence>
<feature type="transmembrane region" description="Helical" evidence="2">
    <location>
        <begin position="197"/>
        <end position="216"/>
    </location>
</feature>
<evidence type="ECO:0000313" key="3">
    <source>
        <dbReference type="EMBL" id="OAA54824.1"/>
    </source>
</evidence>
<evidence type="ECO:0000256" key="2">
    <source>
        <dbReference type="SAM" id="Phobius"/>
    </source>
</evidence>
<feature type="compositionally biased region" description="Low complexity" evidence="1">
    <location>
        <begin position="392"/>
        <end position="409"/>
    </location>
</feature>
<dbReference type="EMBL" id="AZHD01000022">
    <property type="protein sequence ID" value="OAA54824.1"/>
    <property type="molecule type" value="Genomic_DNA"/>
</dbReference>
<comment type="caution">
    <text evidence="3">The sequence shown here is derived from an EMBL/GenBank/DDBJ whole genome shotgun (WGS) entry which is preliminary data.</text>
</comment>
<keyword evidence="2" id="KW-1133">Transmembrane helix</keyword>
<sequence>MPIKPEELTDFSRFDFDAILRGAQLTLVGAFRALQNPDLWTTQHYRQAAIAVACGLAIRVLLEIPIFAIRSTLWCLSFVVSLDAVTWDDALADGLRFLQQYVLQLPLFLMALMRHITPALDDLFMQSLQWVDTTYAQKHAREGPVDPRQRYYENLCRYAHVSRSQKAQKTTTSPVPHVAWLDSGLGRLLWRFARKGLLSLAVFALSYVPGVGRLVLPATYYGQRSLVRELLAPYFARVRFAGAQKRTWFESRAALLFGFGAGFYVLLRIPLVGVLVYGLAEASTAYLVTKITDPPPAGPDAATAAVQAAYARSQEQWHNKKAFLALALDNLDALHRRTPATTEDPDRPGGGGSEYASPAPAVAALQPPSSSLPSAPPQPAQPPPPTQKQKPKSGPAQRRPQPAATTATAYEDEPEDDPDRPRVQPRVYNSDDSDDPPPPYTAFPGR</sequence>
<organism evidence="3 4">
    <name type="scientific">Niveomyces insectorum RCEF 264</name>
    <dbReference type="NCBI Taxonomy" id="1081102"/>
    <lineage>
        <taxon>Eukaryota</taxon>
        <taxon>Fungi</taxon>
        <taxon>Dikarya</taxon>
        <taxon>Ascomycota</taxon>
        <taxon>Pezizomycotina</taxon>
        <taxon>Sordariomycetes</taxon>
        <taxon>Hypocreomycetidae</taxon>
        <taxon>Hypocreales</taxon>
        <taxon>Cordycipitaceae</taxon>
        <taxon>Niveomyces</taxon>
    </lineage>
</organism>
<feature type="compositionally biased region" description="Low complexity" evidence="1">
    <location>
        <begin position="356"/>
        <end position="373"/>
    </location>
</feature>
<keyword evidence="2" id="KW-0472">Membrane</keyword>
<feature type="compositionally biased region" description="Pro residues" evidence="1">
    <location>
        <begin position="374"/>
        <end position="386"/>
    </location>
</feature>